<keyword evidence="4 7" id="KW-0812">Transmembrane</keyword>
<feature type="transmembrane region" description="Helical" evidence="7">
    <location>
        <begin position="97"/>
        <end position="119"/>
    </location>
</feature>
<name>A0A1H6J4I2_9GAMM</name>
<evidence type="ECO:0000256" key="5">
    <source>
        <dbReference type="ARBA" id="ARBA00022989"/>
    </source>
</evidence>
<comment type="subcellular location">
    <subcellularLocation>
        <location evidence="1">Cell membrane</location>
        <topology evidence="1">Multi-pass membrane protein</topology>
    </subcellularLocation>
</comment>
<dbReference type="Pfam" id="PF03825">
    <property type="entry name" value="Nuc_H_symport"/>
    <property type="match status" value="1"/>
</dbReference>
<dbReference type="GO" id="GO:0015213">
    <property type="term" value="F:uridine transmembrane transporter activity"/>
    <property type="evidence" value="ECO:0007669"/>
    <property type="project" value="TreeGrafter"/>
</dbReference>
<accession>A0A1H6J4I2</accession>
<proteinExistence type="predicted"/>
<feature type="transmembrane region" description="Helical" evidence="7">
    <location>
        <begin position="131"/>
        <end position="153"/>
    </location>
</feature>
<dbReference type="CDD" id="cd06177">
    <property type="entry name" value="MFS_NHS"/>
    <property type="match status" value="1"/>
</dbReference>
<evidence type="ECO:0000313" key="9">
    <source>
        <dbReference type="EMBL" id="SEH55600.1"/>
    </source>
</evidence>
<dbReference type="OrthoDB" id="9783013at2"/>
<dbReference type="InterPro" id="IPR020846">
    <property type="entry name" value="MFS_dom"/>
</dbReference>
<dbReference type="Gene3D" id="1.20.1250.20">
    <property type="entry name" value="MFS general substrate transporter like domains"/>
    <property type="match status" value="2"/>
</dbReference>
<sequence length="400" mass="44397">MPISIRLKLSLMMFLQFFIWGAWFVTMGTYLSQRFSASGAQMGMAYETQSIGAIIAPFIIGLIADRYFAAQKILALLHLVGAALLFSAAYSGSFSSFYPYILLYMVVYMPTLALVNAISFRQLAEKTAQFAHIRVLGTVGWITAGLLIGWFGWEGSQNLQFTFMLAAGASLALGVFSLTLPDTPPQATQQRPTIRQLLGLDALALLKDRAYLVFFLASVLICIPLAFYYQNANLYLNDLGISGAAAKMSLGQMSEIAFMLLLPLFLRRYGIKATLLVGMLAWVLRYVLFAYGNSGEQVWMLFFGILLHGICYDFFFVSGQIYTEQKAGREIKAAAQGLITLATYGVGMLLGFRLAGYITDLHHLDSGYQWWQIWLIPAGIAALVLVVFVLSFPKQRRLPV</sequence>
<reference evidence="10" key="1">
    <citation type="submission" date="2016-10" db="EMBL/GenBank/DDBJ databases">
        <authorList>
            <person name="Varghese N."/>
            <person name="Submissions S."/>
        </authorList>
    </citation>
    <scope>NUCLEOTIDE SEQUENCE [LARGE SCALE GENOMIC DNA]</scope>
    <source>
        <strain evidence="10">DSM 17616</strain>
    </source>
</reference>
<dbReference type="PANTHER" id="PTHR23522">
    <property type="entry name" value="BLL5896 PROTEIN"/>
    <property type="match status" value="1"/>
</dbReference>
<feature type="transmembrane region" description="Helical" evidence="7">
    <location>
        <begin position="159"/>
        <end position="180"/>
    </location>
</feature>
<gene>
    <name evidence="9" type="ORF">SAMN05660691_00098</name>
</gene>
<evidence type="ECO:0000256" key="2">
    <source>
        <dbReference type="ARBA" id="ARBA00022448"/>
    </source>
</evidence>
<protein>
    <submittedName>
        <fullName evidence="9">Nucleoside transporter</fullName>
    </submittedName>
</protein>
<keyword evidence="2" id="KW-0813">Transport</keyword>
<dbReference type="EMBL" id="FNXF01000001">
    <property type="protein sequence ID" value="SEH55600.1"/>
    <property type="molecule type" value="Genomic_DNA"/>
</dbReference>
<evidence type="ECO:0000256" key="4">
    <source>
        <dbReference type="ARBA" id="ARBA00022692"/>
    </source>
</evidence>
<evidence type="ECO:0000256" key="6">
    <source>
        <dbReference type="ARBA" id="ARBA00023136"/>
    </source>
</evidence>
<evidence type="ECO:0000259" key="8">
    <source>
        <dbReference type="PROSITE" id="PS50850"/>
    </source>
</evidence>
<dbReference type="Proteomes" id="UP000199371">
    <property type="component" value="Unassembled WGS sequence"/>
</dbReference>
<feature type="transmembrane region" description="Helical" evidence="7">
    <location>
        <begin position="338"/>
        <end position="358"/>
    </location>
</feature>
<dbReference type="STRING" id="173990.SAMN05660691_00098"/>
<dbReference type="GO" id="GO:0015212">
    <property type="term" value="F:cytidine transmembrane transporter activity"/>
    <property type="evidence" value="ECO:0007669"/>
    <property type="project" value="TreeGrafter"/>
</dbReference>
<dbReference type="RefSeq" id="WP_092789065.1">
    <property type="nucleotide sequence ID" value="NZ_FNXF01000001.1"/>
</dbReference>
<keyword evidence="6 7" id="KW-0472">Membrane</keyword>
<feature type="transmembrane region" description="Helical" evidence="7">
    <location>
        <begin position="210"/>
        <end position="229"/>
    </location>
</feature>
<dbReference type="InterPro" id="IPR036259">
    <property type="entry name" value="MFS_trans_sf"/>
</dbReference>
<dbReference type="GO" id="GO:0005886">
    <property type="term" value="C:plasma membrane"/>
    <property type="evidence" value="ECO:0007669"/>
    <property type="project" value="UniProtKB-SubCell"/>
</dbReference>
<feature type="transmembrane region" description="Helical" evidence="7">
    <location>
        <begin position="73"/>
        <end position="91"/>
    </location>
</feature>
<dbReference type="InterPro" id="IPR004740">
    <property type="entry name" value="Nuc_H_symport"/>
</dbReference>
<keyword evidence="5 7" id="KW-1133">Transmembrane helix</keyword>
<feature type="transmembrane region" description="Helical" evidence="7">
    <location>
        <begin position="273"/>
        <end position="292"/>
    </location>
</feature>
<feature type="transmembrane region" description="Helical" evidence="7">
    <location>
        <begin position="298"/>
        <end position="317"/>
    </location>
</feature>
<organism evidence="9 10">
    <name type="scientific">Rheinheimera pacifica</name>
    <dbReference type="NCBI Taxonomy" id="173990"/>
    <lineage>
        <taxon>Bacteria</taxon>
        <taxon>Pseudomonadati</taxon>
        <taxon>Pseudomonadota</taxon>
        <taxon>Gammaproteobacteria</taxon>
        <taxon>Chromatiales</taxon>
        <taxon>Chromatiaceae</taxon>
        <taxon>Rheinheimera</taxon>
    </lineage>
</organism>
<dbReference type="PROSITE" id="PS50850">
    <property type="entry name" value="MFS"/>
    <property type="match status" value="1"/>
</dbReference>
<feature type="transmembrane region" description="Helical" evidence="7">
    <location>
        <begin position="249"/>
        <end position="266"/>
    </location>
</feature>
<feature type="transmembrane region" description="Helical" evidence="7">
    <location>
        <begin position="12"/>
        <end position="31"/>
    </location>
</feature>
<evidence type="ECO:0000256" key="1">
    <source>
        <dbReference type="ARBA" id="ARBA00004651"/>
    </source>
</evidence>
<feature type="transmembrane region" description="Helical" evidence="7">
    <location>
        <begin position="51"/>
        <end position="68"/>
    </location>
</feature>
<feature type="domain" description="Major facilitator superfamily (MFS) profile" evidence="8">
    <location>
        <begin position="203"/>
        <end position="400"/>
    </location>
</feature>
<dbReference type="SUPFAM" id="SSF103473">
    <property type="entry name" value="MFS general substrate transporter"/>
    <property type="match status" value="1"/>
</dbReference>
<evidence type="ECO:0000256" key="3">
    <source>
        <dbReference type="ARBA" id="ARBA00022475"/>
    </source>
</evidence>
<dbReference type="PANTHER" id="PTHR23522:SF4">
    <property type="entry name" value="NUCLEOSIDE PERMEASE NUPG-RELATED"/>
    <property type="match status" value="1"/>
</dbReference>
<keyword evidence="3" id="KW-1003">Cell membrane</keyword>
<evidence type="ECO:0000256" key="7">
    <source>
        <dbReference type="SAM" id="Phobius"/>
    </source>
</evidence>
<feature type="transmembrane region" description="Helical" evidence="7">
    <location>
        <begin position="370"/>
        <end position="392"/>
    </location>
</feature>
<evidence type="ECO:0000313" key="10">
    <source>
        <dbReference type="Proteomes" id="UP000199371"/>
    </source>
</evidence>
<keyword evidence="10" id="KW-1185">Reference proteome</keyword>
<dbReference type="AlphaFoldDB" id="A0A1H6J4I2"/>